<name>A0ABU3CDZ3_9FLAO</name>
<protein>
    <recommendedName>
        <fullName evidence="3">HAMP domain-containing protein</fullName>
    </recommendedName>
</protein>
<dbReference type="RefSeq" id="WP_311536138.1">
    <property type="nucleotide sequence ID" value="NZ_JAVRHQ010000028.1"/>
</dbReference>
<gene>
    <name evidence="1" type="ORF">RM553_16900</name>
</gene>
<evidence type="ECO:0008006" key="3">
    <source>
        <dbReference type="Google" id="ProtNLM"/>
    </source>
</evidence>
<accession>A0ABU3CDZ3</accession>
<evidence type="ECO:0000313" key="1">
    <source>
        <dbReference type="EMBL" id="MDT0644521.1"/>
    </source>
</evidence>
<organism evidence="1 2">
    <name type="scientific">Autumnicola tepida</name>
    <dbReference type="NCBI Taxonomy" id="3075595"/>
    <lineage>
        <taxon>Bacteria</taxon>
        <taxon>Pseudomonadati</taxon>
        <taxon>Bacteroidota</taxon>
        <taxon>Flavobacteriia</taxon>
        <taxon>Flavobacteriales</taxon>
        <taxon>Flavobacteriaceae</taxon>
        <taxon>Autumnicola</taxon>
    </lineage>
</organism>
<dbReference type="EMBL" id="JAVRHQ010000028">
    <property type="protein sequence ID" value="MDT0644521.1"/>
    <property type="molecule type" value="Genomic_DNA"/>
</dbReference>
<dbReference type="Proteomes" id="UP001262889">
    <property type="component" value="Unassembled WGS sequence"/>
</dbReference>
<sequence length="194" mass="23063">MEREFTRESLRGVYRMLFELAKGNFAYQIRRTQHHDELEGLIALFNMTAEKLNRNRNQFLWINRHNEVVVVKTLSFLLNRELQVLDYNAEDEKLKEFAKSGKIKRQAFENLLTPESRIQWRNALQQLFNHTRNFISLLLEYELHDNLELNLPSVIAKVHHEDIVKFIVTSSLLDTQKDEFFNFQGNANLNNLSI</sequence>
<proteinExistence type="predicted"/>
<keyword evidence="2" id="KW-1185">Reference proteome</keyword>
<comment type="caution">
    <text evidence="1">The sequence shown here is derived from an EMBL/GenBank/DDBJ whole genome shotgun (WGS) entry which is preliminary data.</text>
</comment>
<evidence type="ECO:0000313" key="2">
    <source>
        <dbReference type="Proteomes" id="UP001262889"/>
    </source>
</evidence>
<reference evidence="1 2" key="1">
    <citation type="submission" date="2023-09" db="EMBL/GenBank/DDBJ databases">
        <authorList>
            <person name="Rey-Velasco X."/>
        </authorList>
    </citation>
    <scope>NUCLEOTIDE SEQUENCE [LARGE SCALE GENOMIC DNA]</scope>
    <source>
        <strain evidence="1 2">F363</strain>
    </source>
</reference>